<sequence>MVKKIVQIGHPILTQKTQPVTDIDAAEVRQVIGDLLDTCRATRTITAGLAAPQIGSDLSICVCRRSDLEDQGMKNLSDDVLWQVLINPQVTGESDDLSEIWEACLSIGEGQNMLYGPVLRPAEVEVSFLDPDGKEQHFEGDGFFSHLLQHEIDHLNGKLFLSYIANPANIWKSSELDAYLTEHDSYPPVR</sequence>
<dbReference type="PANTHER" id="PTHR10458">
    <property type="entry name" value="PEPTIDE DEFORMYLASE"/>
    <property type="match status" value="1"/>
</dbReference>
<dbReference type="HAMAP" id="MF_00163">
    <property type="entry name" value="Pep_deformylase"/>
    <property type="match status" value="1"/>
</dbReference>
<evidence type="ECO:0000256" key="1">
    <source>
        <dbReference type="ARBA" id="ARBA00010759"/>
    </source>
</evidence>
<organism evidence="3 4">
    <name type="scientific">candidate division WS6 bacterium OLB20</name>
    <dbReference type="NCBI Taxonomy" id="1617426"/>
    <lineage>
        <taxon>Bacteria</taxon>
        <taxon>Candidatus Dojkabacteria</taxon>
    </lineage>
</organism>
<dbReference type="PATRIC" id="fig|1617426.3.peg.958"/>
<name>A0A136LZ68_9BACT</name>
<dbReference type="EMBL" id="JYNZ01000003">
    <property type="protein sequence ID" value="KXK26949.1"/>
    <property type="molecule type" value="Genomic_DNA"/>
</dbReference>
<evidence type="ECO:0000313" key="4">
    <source>
        <dbReference type="Proteomes" id="UP000070457"/>
    </source>
</evidence>
<comment type="caution">
    <text evidence="3">The sequence shown here is derived from an EMBL/GenBank/DDBJ whole genome shotgun (WGS) entry which is preliminary data.</text>
</comment>
<comment type="function">
    <text evidence="2">Removes the formyl group from the N-terminal Met of newly synthesized proteins. Requires at least a dipeptide for an efficient rate of reaction. N-terminal L-methionine is a prerequisite for activity but the enzyme has broad specificity at other positions.</text>
</comment>
<evidence type="ECO:0000256" key="2">
    <source>
        <dbReference type="HAMAP-Rule" id="MF_00163"/>
    </source>
</evidence>
<feature type="active site" evidence="2">
    <location>
        <position position="151"/>
    </location>
</feature>
<dbReference type="Pfam" id="PF01327">
    <property type="entry name" value="Pep_deformylase"/>
    <property type="match status" value="1"/>
</dbReference>
<dbReference type="Proteomes" id="UP000070457">
    <property type="component" value="Unassembled WGS sequence"/>
</dbReference>
<dbReference type="Gene3D" id="3.90.45.10">
    <property type="entry name" value="Peptide deformylase"/>
    <property type="match status" value="1"/>
</dbReference>
<comment type="similarity">
    <text evidence="1 2">Belongs to the polypeptide deformylase family.</text>
</comment>
<dbReference type="CDD" id="cd00487">
    <property type="entry name" value="Pep_deformylase"/>
    <property type="match status" value="1"/>
</dbReference>
<feature type="binding site" evidence="2">
    <location>
        <position position="150"/>
    </location>
    <ligand>
        <name>Fe cation</name>
        <dbReference type="ChEBI" id="CHEBI:24875"/>
    </ligand>
</feature>
<protein>
    <recommendedName>
        <fullName evidence="2">Peptide deformylase</fullName>
        <shortName evidence="2">PDF</shortName>
        <ecNumber evidence="2">3.5.1.88</ecNumber>
    </recommendedName>
    <alternativeName>
        <fullName evidence="2">Polypeptide deformylase</fullName>
    </alternativeName>
</protein>
<dbReference type="GO" id="GO:0046872">
    <property type="term" value="F:metal ion binding"/>
    <property type="evidence" value="ECO:0007669"/>
    <property type="project" value="UniProtKB-KW"/>
</dbReference>
<dbReference type="GO" id="GO:0006412">
    <property type="term" value="P:translation"/>
    <property type="evidence" value="ECO:0007669"/>
    <property type="project" value="UniProtKB-UniRule"/>
</dbReference>
<keyword evidence="2" id="KW-0408">Iron</keyword>
<dbReference type="GO" id="GO:0042586">
    <property type="term" value="F:peptide deformylase activity"/>
    <property type="evidence" value="ECO:0007669"/>
    <property type="project" value="UniProtKB-UniRule"/>
</dbReference>
<dbReference type="PIRSF" id="PIRSF004749">
    <property type="entry name" value="Pep_def"/>
    <property type="match status" value="1"/>
</dbReference>
<comment type="cofactor">
    <cofactor evidence="2">
        <name>Fe(2+)</name>
        <dbReference type="ChEBI" id="CHEBI:29033"/>
    </cofactor>
    <text evidence="2">Binds 1 Fe(2+) ion.</text>
</comment>
<reference evidence="3 4" key="1">
    <citation type="submission" date="2015-02" db="EMBL/GenBank/DDBJ databases">
        <title>Improved understanding of the partial-nitritation anammox process through 23 genomes representing the majority of the microbial community.</title>
        <authorList>
            <person name="Speth D.R."/>
            <person name="In T Zandt M."/>
            <person name="Guerrero Cruz S."/>
            <person name="Jetten M.S."/>
            <person name="Dutilh B.E."/>
        </authorList>
    </citation>
    <scope>NUCLEOTIDE SEQUENCE [LARGE SCALE GENOMIC DNA]</scope>
    <source>
        <strain evidence="3">OLB20</strain>
    </source>
</reference>
<dbReference type="STRING" id="1617426.TR69_WS6001000973"/>
<dbReference type="AlphaFoldDB" id="A0A136LZ68"/>
<keyword evidence="2 3" id="KW-0378">Hydrolase</keyword>
<dbReference type="EC" id="3.5.1.88" evidence="2"/>
<dbReference type="SUPFAM" id="SSF56420">
    <property type="entry name" value="Peptide deformylase"/>
    <property type="match status" value="1"/>
</dbReference>
<gene>
    <name evidence="3" type="primary">def_2</name>
    <name evidence="2" type="synonym">def</name>
    <name evidence="3" type="ORF">TR69_WS6001000973</name>
</gene>
<keyword evidence="2" id="KW-0479">Metal-binding</keyword>
<dbReference type="InterPro" id="IPR036821">
    <property type="entry name" value="Peptide_deformylase_sf"/>
</dbReference>
<dbReference type="InterPro" id="IPR023635">
    <property type="entry name" value="Peptide_deformylase"/>
</dbReference>
<feature type="binding site" evidence="2">
    <location>
        <position position="154"/>
    </location>
    <ligand>
        <name>Fe cation</name>
        <dbReference type="ChEBI" id="CHEBI:24875"/>
    </ligand>
</feature>
<proteinExistence type="inferred from homology"/>
<dbReference type="PRINTS" id="PR01576">
    <property type="entry name" value="PDEFORMYLASE"/>
</dbReference>
<evidence type="ECO:0000313" key="3">
    <source>
        <dbReference type="EMBL" id="KXK26949.1"/>
    </source>
</evidence>
<keyword evidence="2" id="KW-0648">Protein biosynthesis</keyword>
<accession>A0A136LZ68</accession>
<comment type="catalytic activity">
    <reaction evidence="2">
        <text>N-terminal N-formyl-L-methionyl-[peptide] + H2O = N-terminal L-methionyl-[peptide] + formate</text>
        <dbReference type="Rhea" id="RHEA:24420"/>
        <dbReference type="Rhea" id="RHEA-COMP:10639"/>
        <dbReference type="Rhea" id="RHEA-COMP:10640"/>
        <dbReference type="ChEBI" id="CHEBI:15377"/>
        <dbReference type="ChEBI" id="CHEBI:15740"/>
        <dbReference type="ChEBI" id="CHEBI:49298"/>
        <dbReference type="ChEBI" id="CHEBI:64731"/>
        <dbReference type="EC" id="3.5.1.88"/>
    </reaction>
</comment>
<dbReference type="PANTHER" id="PTHR10458:SF22">
    <property type="entry name" value="PEPTIDE DEFORMYLASE"/>
    <property type="match status" value="1"/>
</dbReference>
<feature type="binding site" evidence="2">
    <location>
        <position position="104"/>
    </location>
    <ligand>
        <name>Fe cation</name>
        <dbReference type="ChEBI" id="CHEBI:24875"/>
    </ligand>
</feature>